<evidence type="ECO:0000256" key="4">
    <source>
        <dbReference type="ARBA" id="ARBA00022741"/>
    </source>
</evidence>
<name>A0ABW3BU32_9FLAO</name>
<dbReference type="InterPro" id="IPR032807">
    <property type="entry name" value="GNVR"/>
</dbReference>
<keyword evidence="9" id="KW-0175">Coiled coil</keyword>
<evidence type="ECO:0000259" key="11">
    <source>
        <dbReference type="Pfam" id="PF13614"/>
    </source>
</evidence>
<dbReference type="Pfam" id="PF13807">
    <property type="entry name" value="GNVR"/>
    <property type="match status" value="1"/>
</dbReference>
<dbReference type="PANTHER" id="PTHR32309">
    <property type="entry name" value="TYROSINE-PROTEIN KINASE"/>
    <property type="match status" value="1"/>
</dbReference>
<feature type="coiled-coil region" evidence="9">
    <location>
        <begin position="404"/>
        <end position="431"/>
    </location>
</feature>
<feature type="domain" description="AAA" evidence="11">
    <location>
        <begin position="599"/>
        <end position="724"/>
    </location>
</feature>
<comment type="similarity">
    <text evidence="1">Belongs to the CpsD/CapB family.</text>
</comment>
<evidence type="ECO:0000256" key="9">
    <source>
        <dbReference type="SAM" id="Coils"/>
    </source>
</evidence>
<keyword evidence="6" id="KW-0067">ATP-binding</keyword>
<dbReference type="Proteomes" id="UP001597011">
    <property type="component" value="Unassembled WGS sequence"/>
</dbReference>
<dbReference type="EMBL" id="JBHTIB010000012">
    <property type="protein sequence ID" value="MFD0836278.1"/>
    <property type="molecule type" value="Genomic_DNA"/>
</dbReference>
<evidence type="ECO:0000256" key="7">
    <source>
        <dbReference type="ARBA" id="ARBA00023137"/>
    </source>
</evidence>
<dbReference type="InterPro" id="IPR005702">
    <property type="entry name" value="Wzc-like_C"/>
</dbReference>
<keyword evidence="5" id="KW-0418">Kinase</keyword>
<evidence type="ECO:0000256" key="10">
    <source>
        <dbReference type="SAM" id="Phobius"/>
    </source>
</evidence>
<proteinExistence type="inferred from homology"/>
<keyword evidence="14" id="KW-1185">Reference proteome</keyword>
<dbReference type="RefSeq" id="WP_379942197.1">
    <property type="nucleotide sequence ID" value="NZ_JBHTIB010000012.1"/>
</dbReference>
<dbReference type="NCBIfam" id="TIGR01007">
    <property type="entry name" value="eps_fam"/>
    <property type="match status" value="1"/>
</dbReference>
<feature type="transmembrane region" description="Helical" evidence="10">
    <location>
        <begin position="30"/>
        <end position="48"/>
    </location>
</feature>
<evidence type="ECO:0000313" key="13">
    <source>
        <dbReference type="EMBL" id="MFD0836278.1"/>
    </source>
</evidence>
<organism evidence="13 14">
    <name type="scientific">Mariniflexile aquimaris</name>
    <dbReference type="NCBI Taxonomy" id="881009"/>
    <lineage>
        <taxon>Bacteria</taxon>
        <taxon>Pseudomonadati</taxon>
        <taxon>Bacteroidota</taxon>
        <taxon>Flavobacteriia</taxon>
        <taxon>Flavobacteriales</taxon>
        <taxon>Flavobacteriaceae</taxon>
        <taxon>Mariniflexile</taxon>
    </lineage>
</organism>
<evidence type="ECO:0000256" key="5">
    <source>
        <dbReference type="ARBA" id="ARBA00022777"/>
    </source>
</evidence>
<evidence type="ECO:0000256" key="2">
    <source>
        <dbReference type="ARBA" id="ARBA00011903"/>
    </source>
</evidence>
<keyword evidence="10" id="KW-1133">Transmembrane helix</keyword>
<gene>
    <name evidence="13" type="ORF">ACFQ0I_10910</name>
</gene>
<evidence type="ECO:0000259" key="12">
    <source>
        <dbReference type="Pfam" id="PF13807"/>
    </source>
</evidence>
<keyword evidence="3" id="KW-0808">Transferase</keyword>
<keyword evidence="10" id="KW-0812">Transmembrane</keyword>
<comment type="catalytic activity">
    <reaction evidence="8">
        <text>L-tyrosyl-[protein] + ATP = O-phospho-L-tyrosyl-[protein] + ADP + H(+)</text>
        <dbReference type="Rhea" id="RHEA:10596"/>
        <dbReference type="Rhea" id="RHEA-COMP:10136"/>
        <dbReference type="Rhea" id="RHEA-COMP:20101"/>
        <dbReference type="ChEBI" id="CHEBI:15378"/>
        <dbReference type="ChEBI" id="CHEBI:30616"/>
        <dbReference type="ChEBI" id="CHEBI:46858"/>
        <dbReference type="ChEBI" id="CHEBI:61978"/>
        <dbReference type="ChEBI" id="CHEBI:456216"/>
        <dbReference type="EC" id="2.7.10.2"/>
    </reaction>
</comment>
<keyword evidence="4" id="KW-0547">Nucleotide-binding</keyword>
<dbReference type="InterPro" id="IPR025669">
    <property type="entry name" value="AAA_dom"/>
</dbReference>
<dbReference type="Pfam" id="PF13614">
    <property type="entry name" value="AAA_31"/>
    <property type="match status" value="1"/>
</dbReference>
<keyword evidence="7" id="KW-0829">Tyrosine-protein kinase</keyword>
<dbReference type="Gene3D" id="3.40.50.300">
    <property type="entry name" value="P-loop containing nucleotide triphosphate hydrolases"/>
    <property type="match status" value="1"/>
</dbReference>
<comment type="caution">
    <text evidence="13">The sequence shown here is derived from an EMBL/GenBank/DDBJ whole genome shotgun (WGS) entry which is preliminary data.</text>
</comment>
<evidence type="ECO:0000256" key="1">
    <source>
        <dbReference type="ARBA" id="ARBA00007316"/>
    </source>
</evidence>
<dbReference type="InterPro" id="IPR027417">
    <property type="entry name" value="P-loop_NTPase"/>
</dbReference>
<dbReference type="InterPro" id="IPR050445">
    <property type="entry name" value="Bact_polysacc_biosynth/exp"/>
</dbReference>
<dbReference type="CDD" id="cd05387">
    <property type="entry name" value="BY-kinase"/>
    <property type="match status" value="1"/>
</dbReference>
<reference evidence="14" key="1">
    <citation type="journal article" date="2019" name="Int. J. Syst. Evol. Microbiol.">
        <title>The Global Catalogue of Microorganisms (GCM) 10K type strain sequencing project: providing services to taxonomists for standard genome sequencing and annotation.</title>
        <authorList>
            <consortium name="The Broad Institute Genomics Platform"/>
            <consortium name="The Broad Institute Genome Sequencing Center for Infectious Disease"/>
            <person name="Wu L."/>
            <person name="Ma J."/>
        </authorList>
    </citation>
    <scope>NUCLEOTIDE SEQUENCE [LARGE SCALE GENOMIC DNA]</scope>
    <source>
        <strain evidence="14">CCUG 60529</strain>
    </source>
</reference>
<dbReference type="PANTHER" id="PTHR32309:SF13">
    <property type="entry name" value="FERRIC ENTEROBACTIN TRANSPORT PROTEIN FEPE"/>
    <property type="match status" value="1"/>
</dbReference>
<feature type="domain" description="Tyrosine-protein kinase G-rich" evidence="12">
    <location>
        <begin position="446"/>
        <end position="514"/>
    </location>
</feature>
<accession>A0ABW3BU32</accession>
<protein>
    <recommendedName>
        <fullName evidence="2">non-specific protein-tyrosine kinase</fullName>
        <ecNumber evidence="2">2.7.10.2</ecNumber>
    </recommendedName>
</protein>
<sequence length="798" mass="88820">MNTDLSNMGNSTNSNTFNLKKSLAIYLKKWHWFALSCVLAFGVFYMLLRYTTPLYSAFAKIMLISETDKASPTAALQDLAPMANNANAEVEDEILVMTSRGVVENVVKALNLNVQYFTQGRILEQELYKNIPIDINFIASDSLLYTVDFNFYIDVTSAGNFEYRVYEDEAPKNVAFGQTIKTHFGSMVITPKANDAASLVGSDFRVQITPLDIATNNLRNLIQVYQSNNSSKVLNMYLEDPIPAKARDILNQLIKEYDTYTTQLKNVRAKNTANFIDSRVELIASDLVSVDDSIVRFKTGNKLTDVTSEAGQFLSSSVENEQALAGSKTQLRLLNYMDESLGSDNSFQPIPSNIGMGDPAISGLASKYNELLANRQRLLQSAGEKNVVVVELDRTLNSIKESLRQSVNSSKKSLNIQINSLENQSSRINSKIYSVPGQESKLRGIERKQGIKESLYLYLLQKREEAAINLTATAPNLKILDEASDSGSPISPNKKMLYIAALFLGLIIPFIIIYVADLLDTKIHNKEDLENELKNISVLGEIPTVKDGILKDGILLVEKNDRSILSESFRIIRTNFDFVRRGRNVTAYDNVVFVTSTVNGEGKSFFSINTALTMANTGKRVLLMGADIRNPQIHNVLNDILKVDVNAIGLTDFLADKAIATANIINTYTVNDITIDIMFSGKIPPNPAELLMSNRIKEVFDYASEQYDIVIVDTAPAMLVTDTLLISQYAGHTVYLTRAGYTDKQVLNFARELHATNKLNGMMLVVNDVNQSNFGYGARYGYYGKPQKKGFFSRKPKA</sequence>
<dbReference type="EC" id="2.7.10.2" evidence="2"/>
<feature type="transmembrane region" description="Helical" evidence="10">
    <location>
        <begin position="496"/>
        <end position="516"/>
    </location>
</feature>
<keyword evidence="10" id="KW-0472">Membrane</keyword>
<dbReference type="SUPFAM" id="SSF52540">
    <property type="entry name" value="P-loop containing nucleoside triphosphate hydrolases"/>
    <property type="match status" value="1"/>
</dbReference>
<evidence type="ECO:0000256" key="3">
    <source>
        <dbReference type="ARBA" id="ARBA00022679"/>
    </source>
</evidence>
<evidence type="ECO:0000256" key="8">
    <source>
        <dbReference type="ARBA" id="ARBA00051245"/>
    </source>
</evidence>
<evidence type="ECO:0000313" key="14">
    <source>
        <dbReference type="Proteomes" id="UP001597011"/>
    </source>
</evidence>
<evidence type="ECO:0000256" key="6">
    <source>
        <dbReference type="ARBA" id="ARBA00022840"/>
    </source>
</evidence>